<evidence type="ECO:0000256" key="5">
    <source>
        <dbReference type="SAM" id="MobiDB-lite"/>
    </source>
</evidence>
<evidence type="ECO:0000256" key="2">
    <source>
        <dbReference type="ARBA" id="ARBA00022771"/>
    </source>
</evidence>
<keyword evidence="8" id="KW-1185">Reference proteome</keyword>
<dbReference type="InterPro" id="IPR004333">
    <property type="entry name" value="SBP_dom"/>
</dbReference>
<dbReference type="SUPFAM" id="SSF103612">
    <property type="entry name" value="SBT domain"/>
    <property type="match status" value="1"/>
</dbReference>
<protein>
    <submittedName>
        <fullName evidence="7">Squamosa promoter-binding-like protein 15 isoform X1</fullName>
    </submittedName>
</protein>
<proteinExistence type="predicted"/>
<dbReference type="PANTHER" id="PTHR31251:SF196">
    <property type="entry name" value="SQUAMOSA PROMOTER-BINDING-LIKE PROTEIN 15"/>
    <property type="match status" value="1"/>
</dbReference>
<dbReference type="GO" id="GO:0005634">
    <property type="term" value="C:nucleus"/>
    <property type="evidence" value="ECO:0007669"/>
    <property type="project" value="InterPro"/>
</dbReference>
<keyword evidence="2 4" id="KW-0863">Zinc-finger</keyword>
<dbReference type="PROSITE" id="PS51141">
    <property type="entry name" value="ZF_SBP"/>
    <property type="match status" value="1"/>
</dbReference>
<comment type="caution">
    <text evidence="7">The sequence shown here is derived from an EMBL/GenBank/DDBJ whole genome shotgun (WGS) entry which is preliminary data.</text>
</comment>
<dbReference type="GO" id="GO:0008270">
    <property type="term" value="F:zinc ion binding"/>
    <property type="evidence" value="ECO:0007669"/>
    <property type="project" value="UniProtKB-KW"/>
</dbReference>
<dbReference type="GO" id="GO:0003677">
    <property type="term" value="F:DNA binding"/>
    <property type="evidence" value="ECO:0007669"/>
    <property type="project" value="InterPro"/>
</dbReference>
<dbReference type="InterPro" id="IPR036893">
    <property type="entry name" value="SBP_sf"/>
</dbReference>
<reference evidence="7" key="2">
    <citation type="submission" date="2023-04" db="EMBL/GenBank/DDBJ databases">
        <authorList>
            <person name="Bruccoleri R.E."/>
            <person name="Oakeley E.J."/>
            <person name="Faust A.-M."/>
            <person name="Dessus-Babus S."/>
            <person name="Altorfer M."/>
            <person name="Burckhardt D."/>
            <person name="Oertli M."/>
            <person name="Naumann U."/>
            <person name="Petersen F."/>
            <person name="Wong J."/>
        </authorList>
    </citation>
    <scope>NUCLEOTIDE SEQUENCE</scope>
    <source>
        <strain evidence="7">GSM-AAB239-AS_SAM_17_03QT</strain>
        <tissue evidence="7">Leaf</tissue>
    </source>
</reference>
<evidence type="ECO:0000313" key="8">
    <source>
        <dbReference type="Proteomes" id="UP001140949"/>
    </source>
</evidence>
<keyword evidence="1" id="KW-0479">Metal-binding</keyword>
<evidence type="ECO:0000256" key="1">
    <source>
        <dbReference type="ARBA" id="ARBA00022723"/>
    </source>
</evidence>
<gene>
    <name evidence="7" type="ORF">M6B38_323175</name>
</gene>
<evidence type="ECO:0000256" key="4">
    <source>
        <dbReference type="PROSITE-ProRule" id="PRU00470"/>
    </source>
</evidence>
<evidence type="ECO:0000256" key="3">
    <source>
        <dbReference type="ARBA" id="ARBA00022833"/>
    </source>
</evidence>
<dbReference type="PANTHER" id="PTHR31251">
    <property type="entry name" value="SQUAMOSA PROMOTER-BINDING-LIKE PROTEIN 4"/>
    <property type="match status" value="1"/>
</dbReference>
<sequence>MVAVTMSVARSSKRVRSGSPGSKGGSYPQCRVDDCRADLTSVKDYHRRHKVCEVHSKTTKVLVSQQMQRFCQQRSRLNLYSYLH</sequence>
<dbReference type="AlphaFoldDB" id="A0AAX6HB62"/>
<dbReference type="Gene3D" id="4.10.1100.10">
    <property type="entry name" value="Transcription factor, SBP-box domain"/>
    <property type="match status" value="1"/>
</dbReference>
<feature type="region of interest" description="Disordered" evidence="5">
    <location>
        <begin position="1"/>
        <end position="27"/>
    </location>
</feature>
<dbReference type="EMBL" id="JANAVB010011199">
    <property type="protein sequence ID" value="KAJ6837837.1"/>
    <property type="molecule type" value="Genomic_DNA"/>
</dbReference>
<evidence type="ECO:0000259" key="6">
    <source>
        <dbReference type="PROSITE" id="PS51141"/>
    </source>
</evidence>
<evidence type="ECO:0000313" key="7">
    <source>
        <dbReference type="EMBL" id="KAJ6837837.1"/>
    </source>
</evidence>
<keyword evidence="3" id="KW-0862">Zinc</keyword>
<name>A0AAX6HB62_IRIPA</name>
<dbReference type="Pfam" id="PF03110">
    <property type="entry name" value="SBP"/>
    <property type="match status" value="1"/>
</dbReference>
<organism evidence="7 8">
    <name type="scientific">Iris pallida</name>
    <name type="common">Sweet iris</name>
    <dbReference type="NCBI Taxonomy" id="29817"/>
    <lineage>
        <taxon>Eukaryota</taxon>
        <taxon>Viridiplantae</taxon>
        <taxon>Streptophyta</taxon>
        <taxon>Embryophyta</taxon>
        <taxon>Tracheophyta</taxon>
        <taxon>Spermatophyta</taxon>
        <taxon>Magnoliopsida</taxon>
        <taxon>Liliopsida</taxon>
        <taxon>Asparagales</taxon>
        <taxon>Iridaceae</taxon>
        <taxon>Iridoideae</taxon>
        <taxon>Irideae</taxon>
        <taxon>Iris</taxon>
    </lineage>
</organism>
<dbReference type="InterPro" id="IPR044817">
    <property type="entry name" value="SBP-like"/>
</dbReference>
<accession>A0AAX6HB62</accession>
<reference evidence="7" key="1">
    <citation type="journal article" date="2023" name="GigaByte">
        <title>Genome assembly of the bearded iris, Iris pallida Lam.</title>
        <authorList>
            <person name="Bruccoleri R.E."/>
            <person name="Oakeley E.J."/>
            <person name="Faust A.M.E."/>
            <person name="Altorfer M."/>
            <person name="Dessus-Babus S."/>
            <person name="Burckhardt D."/>
            <person name="Oertli M."/>
            <person name="Naumann U."/>
            <person name="Petersen F."/>
            <person name="Wong J."/>
        </authorList>
    </citation>
    <scope>NUCLEOTIDE SEQUENCE</scope>
    <source>
        <strain evidence="7">GSM-AAB239-AS_SAM_17_03QT</strain>
    </source>
</reference>
<dbReference type="Proteomes" id="UP001140949">
    <property type="component" value="Unassembled WGS sequence"/>
</dbReference>
<feature type="domain" description="SBP-type" evidence="6">
    <location>
        <begin position="27"/>
        <end position="84"/>
    </location>
</feature>